<dbReference type="Gene3D" id="3.40.1740.10">
    <property type="entry name" value="VC0467-like"/>
    <property type="match status" value="1"/>
</dbReference>
<dbReference type="SUPFAM" id="SSF143456">
    <property type="entry name" value="VC0467-like"/>
    <property type="match status" value="1"/>
</dbReference>
<evidence type="ECO:0000256" key="2">
    <source>
        <dbReference type="HAMAP-Rule" id="MF_00758"/>
    </source>
</evidence>
<dbReference type="RefSeq" id="WP_171322855.1">
    <property type="nucleotide sequence ID" value="NZ_JABFBC010000001.1"/>
</dbReference>
<dbReference type="InterPro" id="IPR003774">
    <property type="entry name" value="AlgH-like"/>
</dbReference>
<dbReference type="AlphaFoldDB" id="A0A849KWN4"/>
<evidence type="ECO:0000313" key="3">
    <source>
        <dbReference type="EMBL" id="NNU79685.1"/>
    </source>
</evidence>
<dbReference type="NCBIfam" id="NF001268">
    <property type="entry name" value="PRK00228.1-4"/>
    <property type="match status" value="1"/>
</dbReference>
<evidence type="ECO:0000313" key="4">
    <source>
        <dbReference type="Proteomes" id="UP000572377"/>
    </source>
</evidence>
<proteinExistence type="inferred from homology"/>
<organism evidence="3 4">
    <name type="scientific">Halovulum dunhuangense</name>
    <dbReference type="NCBI Taxonomy" id="1505036"/>
    <lineage>
        <taxon>Bacteria</taxon>
        <taxon>Pseudomonadati</taxon>
        <taxon>Pseudomonadota</taxon>
        <taxon>Alphaproteobacteria</taxon>
        <taxon>Rhodobacterales</taxon>
        <taxon>Paracoccaceae</taxon>
        <taxon>Halovulum</taxon>
    </lineage>
</organism>
<dbReference type="GO" id="GO:0005829">
    <property type="term" value="C:cytosol"/>
    <property type="evidence" value="ECO:0007669"/>
    <property type="project" value="TreeGrafter"/>
</dbReference>
<accession>A0A849KWN4</accession>
<name>A0A849KWN4_9RHOB</name>
<dbReference type="PANTHER" id="PTHR30327:SF1">
    <property type="entry name" value="UPF0301 PROTEIN YQGE"/>
    <property type="match status" value="1"/>
</dbReference>
<dbReference type="HAMAP" id="MF_00758">
    <property type="entry name" value="UPF0301"/>
    <property type="match status" value="1"/>
</dbReference>
<gene>
    <name evidence="3" type="ORF">HMH01_04445</name>
</gene>
<dbReference type="EMBL" id="JABFBC010000001">
    <property type="protein sequence ID" value="NNU79685.1"/>
    <property type="molecule type" value="Genomic_DNA"/>
</dbReference>
<comment type="similarity">
    <text evidence="1 2">Belongs to the UPF0301 (AlgH) family.</text>
</comment>
<evidence type="ECO:0000256" key="1">
    <source>
        <dbReference type="ARBA" id="ARBA00009600"/>
    </source>
</evidence>
<dbReference type="Proteomes" id="UP000572377">
    <property type="component" value="Unassembled WGS sequence"/>
</dbReference>
<sequence length="197" mass="21161">MIKPGEDTPSADAEFLEGKLLVAMPGMGDPRFDRSVIFMCAHSSEGAMGLMINKRAEELTFRELLDQLDIPVAHPVQTPTVYFGGPVEHGRGFVLHSADYSTTGSTMSVRNSFGVTATLSILRDIAEGRGPRAALLTLGYAGWAPGQLEQEIQANGWLTCDADEAIVFDTAPEKRWAAALSRIGIDPRLLSAEGGRA</sequence>
<dbReference type="Pfam" id="PF02622">
    <property type="entry name" value="DUF179"/>
    <property type="match status" value="1"/>
</dbReference>
<reference evidence="3 4" key="1">
    <citation type="submission" date="2020-05" db="EMBL/GenBank/DDBJ databases">
        <title>Gimesia benthica sp. nov., a novel planctomycete isolated from a deep-sea water sample of the Northwest Indian Ocean.</title>
        <authorList>
            <person name="Wang J."/>
            <person name="Ruan C."/>
            <person name="Song L."/>
            <person name="Zhu Y."/>
            <person name="Li A."/>
            <person name="Zheng X."/>
            <person name="Wang L."/>
            <person name="Lu Z."/>
            <person name="Huang Y."/>
            <person name="Du W."/>
            <person name="Zhou Y."/>
            <person name="Huang L."/>
            <person name="Dai X."/>
        </authorList>
    </citation>
    <scope>NUCLEOTIDE SEQUENCE [LARGE SCALE GENOMIC DNA]</scope>
    <source>
        <strain evidence="3 4">YYQ-30</strain>
    </source>
</reference>
<dbReference type="PANTHER" id="PTHR30327">
    <property type="entry name" value="UNCHARACTERIZED PROTEIN YQGE"/>
    <property type="match status" value="1"/>
</dbReference>
<keyword evidence="4" id="KW-1185">Reference proteome</keyword>
<protein>
    <recommendedName>
        <fullName evidence="2">UPF0301 protein HMH01_04445</fullName>
    </recommendedName>
</protein>
<comment type="caution">
    <text evidence="3">The sequence shown here is derived from an EMBL/GenBank/DDBJ whole genome shotgun (WGS) entry which is preliminary data.</text>
</comment>